<comment type="similarity">
    <text evidence="1 3">Belongs to the DTD family.</text>
</comment>
<accession>A0A1M6W032</accession>
<dbReference type="InterPro" id="IPR023509">
    <property type="entry name" value="DTD-like_sf"/>
</dbReference>
<dbReference type="SUPFAM" id="SSF69500">
    <property type="entry name" value="DTD-like"/>
    <property type="match status" value="1"/>
</dbReference>
<keyword evidence="5" id="KW-1185">Reference proteome</keyword>
<evidence type="ECO:0000256" key="1">
    <source>
        <dbReference type="ARBA" id="ARBA00009673"/>
    </source>
</evidence>
<dbReference type="EMBL" id="FRAQ01000005">
    <property type="protein sequence ID" value="SHK87077.1"/>
    <property type="molecule type" value="Genomic_DNA"/>
</dbReference>
<dbReference type="GO" id="GO:0005737">
    <property type="term" value="C:cytoplasm"/>
    <property type="evidence" value="ECO:0007669"/>
    <property type="project" value="UniProtKB-SubCell"/>
</dbReference>
<dbReference type="Gene3D" id="3.50.80.10">
    <property type="entry name" value="D-tyrosyl-tRNA(Tyr) deacylase"/>
    <property type="match status" value="1"/>
</dbReference>
<evidence type="ECO:0000313" key="4">
    <source>
        <dbReference type="EMBL" id="SHK87077.1"/>
    </source>
</evidence>
<reference evidence="5" key="1">
    <citation type="submission" date="2016-11" db="EMBL/GenBank/DDBJ databases">
        <authorList>
            <person name="Varghese N."/>
            <person name="Submissions S."/>
        </authorList>
    </citation>
    <scope>NUCLEOTIDE SEQUENCE [LARGE SCALE GENOMIC DNA]</scope>
    <source>
        <strain evidence="5">CGMCC 1.10835</strain>
    </source>
</reference>
<comment type="domain">
    <text evidence="3">A Gly-cisPro motif from one monomer fits into the active site of the other monomer to allow specific chiral rejection of L-amino acids.</text>
</comment>
<keyword evidence="2 3" id="KW-0378">Hydrolase</keyword>
<dbReference type="EC" id="3.1.1.96" evidence="3"/>
<dbReference type="GO" id="GO:0043908">
    <property type="term" value="F:Ser(Gly)-tRNA(Ala) hydrolase activity"/>
    <property type="evidence" value="ECO:0007669"/>
    <property type="project" value="UniProtKB-UniRule"/>
</dbReference>
<dbReference type="Pfam" id="PF02580">
    <property type="entry name" value="Tyr_Deacylase"/>
    <property type="match status" value="1"/>
</dbReference>
<proteinExistence type="inferred from homology"/>
<dbReference type="GO" id="GO:0019478">
    <property type="term" value="P:D-amino acid catabolic process"/>
    <property type="evidence" value="ECO:0007669"/>
    <property type="project" value="UniProtKB-UniRule"/>
</dbReference>
<dbReference type="PANTHER" id="PTHR10472:SF5">
    <property type="entry name" value="D-AMINOACYL-TRNA DEACYLASE 1"/>
    <property type="match status" value="1"/>
</dbReference>
<dbReference type="GO" id="GO:0051500">
    <property type="term" value="F:D-tyrosyl-tRNA(Tyr) deacylase activity"/>
    <property type="evidence" value="ECO:0007669"/>
    <property type="project" value="TreeGrafter"/>
</dbReference>
<dbReference type="Proteomes" id="UP000184497">
    <property type="component" value="Unassembled WGS sequence"/>
</dbReference>
<dbReference type="FunFam" id="3.50.80.10:FF:000001">
    <property type="entry name" value="D-aminoacyl-tRNA deacylase"/>
    <property type="match status" value="1"/>
</dbReference>
<evidence type="ECO:0000313" key="5">
    <source>
        <dbReference type="Proteomes" id="UP000184497"/>
    </source>
</evidence>
<dbReference type="InterPro" id="IPR003732">
    <property type="entry name" value="Daa-tRNA_deacyls_DTD"/>
</dbReference>
<dbReference type="STRING" id="564117.SAMN05216369_3439"/>
<dbReference type="HAMAP" id="MF_00518">
    <property type="entry name" value="Deacylase_Dtd"/>
    <property type="match status" value="1"/>
</dbReference>
<gene>
    <name evidence="3" type="primary">dtd</name>
    <name evidence="4" type="ORF">SAMN05216369_3439</name>
</gene>
<dbReference type="NCBIfam" id="TIGR00256">
    <property type="entry name" value="D-aminoacyl-tRNA deacylase"/>
    <property type="match status" value="1"/>
</dbReference>
<organism evidence="4 5">
    <name type="scientific">Marinobacter antarcticus</name>
    <dbReference type="NCBI Taxonomy" id="564117"/>
    <lineage>
        <taxon>Bacteria</taxon>
        <taxon>Pseudomonadati</taxon>
        <taxon>Pseudomonadota</taxon>
        <taxon>Gammaproteobacteria</taxon>
        <taxon>Pseudomonadales</taxon>
        <taxon>Marinobacteraceae</taxon>
        <taxon>Marinobacter</taxon>
    </lineage>
</organism>
<dbReference type="RefSeq" id="WP_072799722.1">
    <property type="nucleotide sequence ID" value="NZ_FRAQ01000005.1"/>
</dbReference>
<comment type="subunit">
    <text evidence="3">Homodimer.</text>
</comment>
<dbReference type="GO" id="GO:0000049">
    <property type="term" value="F:tRNA binding"/>
    <property type="evidence" value="ECO:0007669"/>
    <property type="project" value="UniProtKB-UniRule"/>
</dbReference>
<comment type="subcellular location">
    <subcellularLocation>
        <location evidence="3">Cytoplasm</location>
    </subcellularLocation>
</comment>
<keyword evidence="3" id="KW-0820">tRNA-binding</keyword>
<sequence length="152" mass="16516">MKGLVQRVSEASVEVDGREISRIGSGILLLLGVEQGDGQNEARELCRKILTYRIFPDEAGRMNRSVLDTGGALLVVPQFTLVADTSSGTRPGFSRAAGPDVARDIYAAFLNLARTDMSAKRVQEGCFGADMKVSLINDGPVTFMLSTRERHR</sequence>
<comment type="catalytic activity">
    <reaction evidence="3">
        <text>a D-aminoacyl-tRNA + H2O = a tRNA + a D-alpha-amino acid + H(+)</text>
        <dbReference type="Rhea" id="RHEA:13953"/>
        <dbReference type="Rhea" id="RHEA-COMP:10123"/>
        <dbReference type="Rhea" id="RHEA-COMP:10124"/>
        <dbReference type="ChEBI" id="CHEBI:15377"/>
        <dbReference type="ChEBI" id="CHEBI:15378"/>
        <dbReference type="ChEBI" id="CHEBI:59871"/>
        <dbReference type="ChEBI" id="CHEBI:78442"/>
        <dbReference type="ChEBI" id="CHEBI:79333"/>
        <dbReference type="EC" id="3.1.1.96"/>
    </reaction>
</comment>
<comment type="function">
    <text evidence="3">An aminoacyl-tRNA editing enzyme that deacylates mischarged D-aminoacyl-tRNAs. Also deacylates mischarged glycyl-tRNA(Ala), protecting cells against glycine mischarging by AlaRS. Acts via tRNA-based rather than protein-based catalysis; rejects L-amino acids rather than detecting D-amino acids in the active site. By recycling D-aminoacyl-tRNA to D-amino acids and free tRNA molecules, this enzyme counteracts the toxicity associated with the formation of D-aminoacyl-tRNA entities in vivo and helps enforce protein L-homochirality.</text>
</comment>
<feature type="short sequence motif" description="Gly-cisPro motif, important for rejection of L-amino acids" evidence="3">
    <location>
        <begin position="139"/>
        <end position="140"/>
    </location>
</feature>
<comment type="catalytic activity">
    <reaction evidence="3">
        <text>glycyl-tRNA(Ala) + H2O = tRNA(Ala) + glycine + H(+)</text>
        <dbReference type="Rhea" id="RHEA:53744"/>
        <dbReference type="Rhea" id="RHEA-COMP:9657"/>
        <dbReference type="Rhea" id="RHEA-COMP:13640"/>
        <dbReference type="ChEBI" id="CHEBI:15377"/>
        <dbReference type="ChEBI" id="CHEBI:15378"/>
        <dbReference type="ChEBI" id="CHEBI:57305"/>
        <dbReference type="ChEBI" id="CHEBI:78442"/>
        <dbReference type="ChEBI" id="CHEBI:78522"/>
    </reaction>
</comment>
<name>A0A1M6W032_9GAMM</name>
<evidence type="ECO:0000256" key="3">
    <source>
        <dbReference type="HAMAP-Rule" id="MF_00518"/>
    </source>
</evidence>
<dbReference type="AlphaFoldDB" id="A0A1M6W032"/>
<dbReference type="OrthoDB" id="9801395at2"/>
<keyword evidence="3" id="KW-0963">Cytoplasm</keyword>
<evidence type="ECO:0000256" key="2">
    <source>
        <dbReference type="ARBA" id="ARBA00022801"/>
    </source>
</evidence>
<dbReference type="GO" id="GO:0106026">
    <property type="term" value="F:Gly-tRNA(Ala) deacylase activity"/>
    <property type="evidence" value="ECO:0007669"/>
    <property type="project" value="UniProtKB-UniRule"/>
</dbReference>
<dbReference type="EC" id="3.1.1.-" evidence="3"/>
<keyword evidence="3" id="KW-0694">RNA-binding</keyword>
<dbReference type="PANTHER" id="PTHR10472">
    <property type="entry name" value="D-TYROSYL-TRNA TYR DEACYLASE"/>
    <property type="match status" value="1"/>
</dbReference>
<protein>
    <recommendedName>
        <fullName evidence="3">D-aminoacyl-tRNA deacylase</fullName>
        <shortName evidence="3">DTD</shortName>
        <ecNumber evidence="3">3.1.1.96</ecNumber>
    </recommendedName>
    <alternativeName>
        <fullName evidence="3">Gly-tRNA(Ala) deacylase</fullName>
        <ecNumber evidence="3">3.1.1.-</ecNumber>
    </alternativeName>
</protein>